<sequence length="268" mass="29397">MGCTLIAEGVSWLLSIGLVTTGLVRLIAYSIGGFALCLMTFTLQKQNGPQLPLLVVTRVLLVNSRPPGPVLGLAYLVPVVLANGEILHPQLSISLGLILSEIDETRAQFMYVIVSDLPIDVSQLIFNLILEASLAKSSRAYLPFGLIITRFLARHWIVSEPHETRLPIDSPAATDVPSSSITSPNAANPVAASTSKIADAIATLFMHMNVIHTDLIEHIGLVHERVDLIVERQAHDIVFIRDTLSVLSCRHTEFLTEVNDFINNIRRR</sequence>
<keyword evidence="1" id="KW-0812">Transmembrane</keyword>
<gene>
    <name evidence="2" type="ORF">Acr_00g0028300</name>
</gene>
<proteinExistence type="predicted"/>
<evidence type="ECO:0000313" key="3">
    <source>
        <dbReference type="Proteomes" id="UP000585474"/>
    </source>
</evidence>
<protein>
    <submittedName>
        <fullName evidence="2">Uncharacterized protein</fullName>
    </submittedName>
</protein>
<dbReference type="EMBL" id="BJWL01000188">
    <property type="protein sequence ID" value="GFS33416.1"/>
    <property type="molecule type" value="Genomic_DNA"/>
</dbReference>
<dbReference type="AlphaFoldDB" id="A0A7J0DEG3"/>
<feature type="transmembrane region" description="Helical" evidence="1">
    <location>
        <begin position="12"/>
        <end position="41"/>
    </location>
</feature>
<evidence type="ECO:0000256" key="1">
    <source>
        <dbReference type="SAM" id="Phobius"/>
    </source>
</evidence>
<keyword evidence="1" id="KW-1133">Transmembrane helix</keyword>
<organism evidence="2 3">
    <name type="scientific">Actinidia rufa</name>
    <dbReference type="NCBI Taxonomy" id="165716"/>
    <lineage>
        <taxon>Eukaryota</taxon>
        <taxon>Viridiplantae</taxon>
        <taxon>Streptophyta</taxon>
        <taxon>Embryophyta</taxon>
        <taxon>Tracheophyta</taxon>
        <taxon>Spermatophyta</taxon>
        <taxon>Magnoliopsida</taxon>
        <taxon>eudicotyledons</taxon>
        <taxon>Gunneridae</taxon>
        <taxon>Pentapetalae</taxon>
        <taxon>asterids</taxon>
        <taxon>Ericales</taxon>
        <taxon>Actinidiaceae</taxon>
        <taxon>Actinidia</taxon>
    </lineage>
</organism>
<accession>A0A7J0DEG3</accession>
<dbReference type="Proteomes" id="UP000585474">
    <property type="component" value="Unassembled WGS sequence"/>
</dbReference>
<comment type="caution">
    <text evidence="2">The sequence shown here is derived from an EMBL/GenBank/DDBJ whole genome shotgun (WGS) entry which is preliminary data.</text>
</comment>
<reference evidence="3" key="1">
    <citation type="submission" date="2019-07" db="EMBL/GenBank/DDBJ databases">
        <title>De Novo Assembly of kiwifruit Actinidia rufa.</title>
        <authorList>
            <person name="Sugita-Konishi S."/>
            <person name="Sato K."/>
            <person name="Mori E."/>
            <person name="Abe Y."/>
            <person name="Kisaki G."/>
            <person name="Hamano K."/>
            <person name="Suezawa K."/>
            <person name="Otani M."/>
            <person name="Fukuda T."/>
            <person name="Manabe T."/>
            <person name="Gomi K."/>
            <person name="Tabuchi M."/>
            <person name="Akimitsu K."/>
            <person name="Kataoka I."/>
        </authorList>
    </citation>
    <scope>NUCLEOTIDE SEQUENCE [LARGE SCALE GENOMIC DNA]</scope>
    <source>
        <strain evidence="3">cv. Fuchu</strain>
    </source>
</reference>
<name>A0A7J0DEG3_9ERIC</name>
<keyword evidence="1" id="KW-0472">Membrane</keyword>
<keyword evidence="3" id="KW-1185">Reference proteome</keyword>
<evidence type="ECO:0000313" key="2">
    <source>
        <dbReference type="EMBL" id="GFS33416.1"/>
    </source>
</evidence>